<sequence length="288" mass="33183">MKSMTGYANLETTIDNFEIACEIKSYNSRFLDLNINLPFWMTRFESLIRAHCTKQILRGKVELNFRIKNANINMNVSANPQMAKAYYDAVKTIADTINLQDEISLSLIIKQEGVLQIDRVFNAEIWESKLPPILDTLLERYDSFRHTEGAALAKDILNMLQKIEYSIEEIDRFSAQMEAIFTKNLQDKFTELTNSQFDEQRVLQEVAALLIKYTINEEVVRLKAHVAALKKELETNKTSGKKIDFICQEINREINTIGSKNQLIEIAQAVVNVKDALENIREQARNLE</sequence>
<dbReference type="GO" id="GO:0016787">
    <property type="term" value="F:hydrolase activity"/>
    <property type="evidence" value="ECO:0007669"/>
    <property type="project" value="UniProtKB-KW"/>
</dbReference>
<name>A0A0B7GYT1_TREPH</name>
<dbReference type="InterPro" id="IPR005229">
    <property type="entry name" value="YicC/YloC-like"/>
</dbReference>
<comment type="cofactor">
    <cofactor evidence="1">
        <name>a divalent metal cation</name>
        <dbReference type="ChEBI" id="CHEBI:60240"/>
    </cofactor>
</comment>
<keyword evidence="2" id="KW-0540">Nuclease</keyword>
<dbReference type="Pfam" id="PF03755">
    <property type="entry name" value="YicC-like_N"/>
    <property type="match status" value="1"/>
</dbReference>
<dbReference type="PANTHER" id="PTHR30636:SF3">
    <property type="entry name" value="UPF0701 PROTEIN YICC"/>
    <property type="match status" value="1"/>
</dbReference>
<dbReference type="EMBL" id="CDNC01000045">
    <property type="protein sequence ID" value="CEM62797.1"/>
    <property type="molecule type" value="Genomic_DNA"/>
</dbReference>
<gene>
    <name evidence="9" type="ORF">FUT82_03160</name>
    <name evidence="8" type="ORF">TPHV1_50057</name>
</gene>
<dbReference type="EMBL" id="CP042817">
    <property type="protein sequence ID" value="QEJ97080.1"/>
    <property type="molecule type" value="Genomic_DNA"/>
</dbReference>
<organism evidence="8 10">
    <name type="scientific">Treponema phagedenis</name>
    <dbReference type="NCBI Taxonomy" id="162"/>
    <lineage>
        <taxon>Bacteria</taxon>
        <taxon>Pseudomonadati</taxon>
        <taxon>Spirochaetota</taxon>
        <taxon>Spirochaetia</taxon>
        <taxon>Spirochaetales</taxon>
        <taxon>Treponemataceae</taxon>
        <taxon>Treponema</taxon>
    </lineage>
</organism>
<evidence type="ECO:0000256" key="3">
    <source>
        <dbReference type="ARBA" id="ARBA00022759"/>
    </source>
</evidence>
<keyword evidence="4" id="KW-0378">Hydrolase</keyword>
<evidence type="ECO:0000259" key="7">
    <source>
        <dbReference type="Pfam" id="PF08340"/>
    </source>
</evidence>
<dbReference type="GeneID" id="57751820"/>
<evidence type="ECO:0000256" key="1">
    <source>
        <dbReference type="ARBA" id="ARBA00001968"/>
    </source>
</evidence>
<dbReference type="Proteomes" id="UP000323594">
    <property type="component" value="Chromosome"/>
</dbReference>
<reference evidence="10" key="2">
    <citation type="submission" date="2015-01" db="EMBL/GenBank/DDBJ databases">
        <authorList>
            <person name="Manzoor Shahid"/>
            <person name="Zubair Saima"/>
        </authorList>
    </citation>
    <scope>NUCLEOTIDE SEQUENCE [LARGE SCALE GENOMIC DNA]</scope>
    <source>
        <strain evidence="10">V1</strain>
    </source>
</reference>
<dbReference type="RefSeq" id="WP_002696373.1">
    <property type="nucleotide sequence ID" value="NZ_CDNC01000045.1"/>
</dbReference>
<evidence type="ECO:0000259" key="6">
    <source>
        <dbReference type="Pfam" id="PF03755"/>
    </source>
</evidence>
<feature type="domain" description="Endoribonuclease YicC-like C-terminal" evidence="7">
    <location>
        <begin position="172"/>
        <end position="288"/>
    </location>
</feature>
<evidence type="ECO:0000256" key="5">
    <source>
        <dbReference type="ARBA" id="ARBA00035648"/>
    </source>
</evidence>
<evidence type="ECO:0000313" key="10">
    <source>
        <dbReference type="Proteomes" id="UP000042527"/>
    </source>
</evidence>
<evidence type="ECO:0000313" key="11">
    <source>
        <dbReference type="Proteomes" id="UP000323594"/>
    </source>
</evidence>
<evidence type="ECO:0000256" key="2">
    <source>
        <dbReference type="ARBA" id="ARBA00022722"/>
    </source>
</evidence>
<dbReference type="Pfam" id="PF08340">
    <property type="entry name" value="YicC-like_C"/>
    <property type="match status" value="1"/>
</dbReference>
<reference evidence="8" key="1">
    <citation type="submission" date="2015-01" db="EMBL/GenBank/DDBJ databases">
        <authorList>
            <person name="Xiang T."/>
            <person name="Song Y."/>
            <person name="Huang L."/>
            <person name="Wang B."/>
            <person name="Wu P."/>
        </authorList>
    </citation>
    <scope>NUCLEOTIDE SEQUENCE [LARGE SCALE GENOMIC DNA]</scope>
    <source>
        <strain evidence="8">V1</strain>
    </source>
</reference>
<protein>
    <submittedName>
        <fullName evidence="9">YicC family protein</fullName>
    </submittedName>
</protein>
<dbReference type="Proteomes" id="UP000042527">
    <property type="component" value="Unassembled WGS sequence"/>
</dbReference>
<keyword evidence="10" id="KW-1185">Reference proteome</keyword>
<dbReference type="PANTHER" id="PTHR30636">
    <property type="entry name" value="UPF0701 PROTEIN YICC"/>
    <property type="match status" value="1"/>
</dbReference>
<proteinExistence type="inferred from homology"/>
<comment type="similarity">
    <text evidence="5">Belongs to the YicC/YloC family.</text>
</comment>
<evidence type="ECO:0000256" key="4">
    <source>
        <dbReference type="ARBA" id="ARBA00022801"/>
    </source>
</evidence>
<dbReference type="GO" id="GO:0004521">
    <property type="term" value="F:RNA endonuclease activity"/>
    <property type="evidence" value="ECO:0007669"/>
    <property type="project" value="InterPro"/>
</dbReference>
<dbReference type="NCBIfam" id="TIGR00255">
    <property type="entry name" value="YicC/YloC family endoribonuclease"/>
    <property type="match status" value="1"/>
</dbReference>
<evidence type="ECO:0000313" key="8">
    <source>
        <dbReference type="EMBL" id="CEM62797.1"/>
    </source>
</evidence>
<dbReference type="AlphaFoldDB" id="A0A0B7GYT1"/>
<feature type="domain" description="Endoribonuclease YicC-like N-terminal" evidence="6">
    <location>
        <begin position="1"/>
        <end position="153"/>
    </location>
</feature>
<accession>A0A0B7GYT1</accession>
<dbReference type="OrthoDB" id="9771229at2"/>
<evidence type="ECO:0000313" key="9">
    <source>
        <dbReference type="EMBL" id="QEJ97080.1"/>
    </source>
</evidence>
<dbReference type="InterPro" id="IPR013551">
    <property type="entry name" value="YicC-like_C"/>
</dbReference>
<reference evidence="9 11" key="3">
    <citation type="submission" date="2019-08" db="EMBL/GenBank/DDBJ databases">
        <authorList>
            <person name="Kuhnert P."/>
        </authorList>
    </citation>
    <scope>NUCLEOTIDE SEQUENCE [LARGE SCALE GENOMIC DNA]</scope>
    <source>
        <strain evidence="9 11">B36.5</strain>
    </source>
</reference>
<keyword evidence="3" id="KW-0255">Endonuclease</keyword>
<dbReference type="InterPro" id="IPR013527">
    <property type="entry name" value="YicC-like_N"/>
</dbReference>